<dbReference type="PANTHER" id="PTHR42711">
    <property type="entry name" value="ABC TRANSPORTER ATP-BINDING PROTEIN"/>
    <property type="match status" value="1"/>
</dbReference>
<dbReference type="InterPro" id="IPR003439">
    <property type="entry name" value="ABC_transporter-like_ATP-bd"/>
</dbReference>
<keyword evidence="6" id="KW-1185">Reference proteome</keyword>
<feature type="domain" description="ABC transporter" evidence="4">
    <location>
        <begin position="8"/>
        <end position="231"/>
    </location>
</feature>
<dbReference type="EMBL" id="VOHE01000003">
    <property type="protein sequence ID" value="TWT19666.1"/>
    <property type="molecule type" value="Genomic_DNA"/>
</dbReference>
<evidence type="ECO:0000259" key="4">
    <source>
        <dbReference type="PROSITE" id="PS50893"/>
    </source>
</evidence>
<dbReference type="PROSITE" id="PS00211">
    <property type="entry name" value="ABC_TRANSPORTER_1"/>
    <property type="match status" value="1"/>
</dbReference>
<evidence type="ECO:0000256" key="1">
    <source>
        <dbReference type="ARBA" id="ARBA00022448"/>
    </source>
</evidence>
<keyword evidence="1" id="KW-0813">Transport</keyword>
<dbReference type="InterPro" id="IPR027417">
    <property type="entry name" value="P-loop_NTPase"/>
</dbReference>
<reference evidence="5 6" key="1">
    <citation type="submission" date="2019-07" db="EMBL/GenBank/DDBJ databases">
        <title>Luteimonas sp. YD-1 nov., isolated from acidic soil.</title>
        <authorList>
            <person name="Zhou J."/>
        </authorList>
    </citation>
    <scope>NUCLEOTIDE SEQUENCE [LARGE SCALE GENOMIC DNA]</scope>
    <source>
        <strain evidence="5 6">YD-1</strain>
    </source>
</reference>
<dbReference type="InterPro" id="IPR003593">
    <property type="entry name" value="AAA+_ATPase"/>
</dbReference>
<comment type="caution">
    <text evidence="5">The sequence shown here is derived from an EMBL/GenBank/DDBJ whole genome shotgun (WGS) entry which is preliminary data.</text>
</comment>
<evidence type="ECO:0000313" key="6">
    <source>
        <dbReference type="Proteomes" id="UP000315949"/>
    </source>
</evidence>
<keyword evidence="2" id="KW-0547">Nucleotide-binding</keyword>
<dbReference type="AlphaFoldDB" id="A0A5C5U133"/>
<gene>
    <name evidence="5" type="ORF">FQY79_07430</name>
</gene>
<dbReference type="InterPro" id="IPR017871">
    <property type="entry name" value="ABC_transporter-like_CS"/>
</dbReference>
<organism evidence="5 6">
    <name type="scientific">Luteimonas wenzhouensis</name>
    <dbReference type="NCBI Taxonomy" id="2599615"/>
    <lineage>
        <taxon>Bacteria</taxon>
        <taxon>Pseudomonadati</taxon>
        <taxon>Pseudomonadota</taxon>
        <taxon>Gammaproteobacteria</taxon>
        <taxon>Lysobacterales</taxon>
        <taxon>Lysobacteraceae</taxon>
        <taxon>Luteimonas</taxon>
    </lineage>
</organism>
<dbReference type="Proteomes" id="UP000315949">
    <property type="component" value="Unassembled WGS sequence"/>
</dbReference>
<dbReference type="OrthoDB" id="9775490at2"/>
<sequence length="303" mass="32252">MESTPPLAVLRGACKRYGATRALDRVDLRLHAGQVTALLGVNGAGKSTAVALLLGLLAADAGEASVFGRAPGSLAVRRQCGAMLQTAALPDRLEVGELLDMVRAGYRRPRSVADCVALAGLDGLLGRRYGKLSGGQQRRVQFALAICGRPRLLFLDEPTTGLDIDARQGLWAAVRELVAEGSAVLLTTHYLEEAEALSDRVAVLDGGRLVAEGSVDEVRARVSLRRIRCRSRLAAEAVAQWPGVVEAAREGEALRIAAEPAEPVVRRLLESDPALRELEIRRAGLADAFLALTRSTDARQEAA</sequence>
<proteinExistence type="predicted"/>
<dbReference type="SMART" id="SM00382">
    <property type="entry name" value="AAA"/>
    <property type="match status" value="1"/>
</dbReference>
<dbReference type="Gene3D" id="3.40.50.300">
    <property type="entry name" value="P-loop containing nucleotide triphosphate hydrolases"/>
    <property type="match status" value="1"/>
</dbReference>
<dbReference type="GO" id="GO:0005524">
    <property type="term" value="F:ATP binding"/>
    <property type="evidence" value="ECO:0007669"/>
    <property type="project" value="UniProtKB-KW"/>
</dbReference>
<evidence type="ECO:0000256" key="3">
    <source>
        <dbReference type="ARBA" id="ARBA00022840"/>
    </source>
</evidence>
<keyword evidence="3 5" id="KW-0067">ATP-binding</keyword>
<dbReference type="RefSeq" id="WP_146312278.1">
    <property type="nucleotide sequence ID" value="NZ_VOHE01000003.1"/>
</dbReference>
<name>A0A5C5U133_9GAMM</name>
<evidence type="ECO:0000256" key="2">
    <source>
        <dbReference type="ARBA" id="ARBA00022741"/>
    </source>
</evidence>
<dbReference type="PANTHER" id="PTHR42711:SF17">
    <property type="entry name" value="ABC TRANSPORTER ATP-BINDING PROTEIN"/>
    <property type="match status" value="1"/>
</dbReference>
<evidence type="ECO:0000313" key="5">
    <source>
        <dbReference type="EMBL" id="TWT19666.1"/>
    </source>
</evidence>
<protein>
    <submittedName>
        <fullName evidence="5">ABC transporter ATP-binding protein</fullName>
    </submittedName>
</protein>
<dbReference type="PROSITE" id="PS50893">
    <property type="entry name" value="ABC_TRANSPORTER_2"/>
    <property type="match status" value="1"/>
</dbReference>
<dbReference type="InterPro" id="IPR050763">
    <property type="entry name" value="ABC_transporter_ATP-binding"/>
</dbReference>
<accession>A0A5C5U133</accession>
<dbReference type="SUPFAM" id="SSF52540">
    <property type="entry name" value="P-loop containing nucleoside triphosphate hydrolases"/>
    <property type="match status" value="1"/>
</dbReference>
<dbReference type="GO" id="GO:0016887">
    <property type="term" value="F:ATP hydrolysis activity"/>
    <property type="evidence" value="ECO:0007669"/>
    <property type="project" value="InterPro"/>
</dbReference>
<dbReference type="Pfam" id="PF00005">
    <property type="entry name" value="ABC_tran"/>
    <property type="match status" value="1"/>
</dbReference>
<dbReference type="CDD" id="cd03230">
    <property type="entry name" value="ABC_DR_subfamily_A"/>
    <property type="match status" value="1"/>
</dbReference>